<dbReference type="AlphaFoldDB" id="S7PV45"/>
<dbReference type="KEGG" id="gtr:GLOTRDRAFT_66028"/>
<dbReference type="InterPro" id="IPR001155">
    <property type="entry name" value="OxRdtase_FMN_N"/>
</dbReference>
<dbReference type="OrthoDB" id="276546at2759"/>
<protein>
    <submittedName>
        <fullName evidence="2">NADH flavin oxidoreductase/NADH oxidase</fullName>
    </submittedName>
</protein>
<evidence type="ECO:0000313" key="3">
    <source>
        <dbReference type="Proteomes" id="UP000030669"/>
    </source>
</evidence>
<dbReference type="Pfam" id="PF00724">
    <property type="entry name" value="Oxidored_FMN"/>
    <property type="match status" value="1"/>
</dbReference>
<dbReference type="OMA" id="NGPIHRQ"/>
<organism evidence="2 3">
    <name type="scientific">Gloeophyllum trabeum (strain ATCC 11539 / FP-39264 / Madison 617)</name>
    <name type="common">Brown rot fungus</name>
    <dbReference type="NCBI Taxonomy" id="670483"/>
    <lineage>
        <taxon>Eukaryota</taxon>
        <taxon>Fungi</taxon>
        <taxon>Dikarya</taxon>
        <taxon>Basidiomycota</taxon>
        <taxon>Agaricomycotina</taxon>
        <taxon>Agaricomycetes</taxon>
        <taxon>Gloeophyllales</taxon>
        <taxon>Gloeophyllaceae</taxon>
        <taxon>Gloeophyllum</taxon>
    </lineage>
</organism>
<accession>S7PV45</accession>
<dbReference type="HOGENOM" id="CLU_012153_0_0_1"/>
<dbReference type="GO" id="GO:0010181">
    <property type="term" value="F:FMN binding"/>
    <property type="evidence" value="ECO:0007669"/>
    <property type="project" value="InterPro"/>
</dbReference>
<gene>
    <name evidence="2" type="ORF">GLOTRDRAFT_66028</name>
</gene>
<reference evidence="2 3" key="1">
    <citation type="journal article" date="2012" name="Science">
        <title>The Paleozoic origin of enzymatic lignin decomposition reconstructed from 31 fungal genomes.</title>
        <authorList>
            <person name="Floudas D."/>
            <person name="Binder M."/>
            <person name="Riley R."/>
            <person name="Barry K."/>
            <person name="Blanchette R.A."/>
            <person name="Henrissat B."/>
            <person name="Martinez A.T."/>
            <person name="Otillar R."/>
            <person name="Spatafora J.W."/>
            <person name="Yadav J.S."/>
            <person name="Aerts A."/>
            <person name="Benoit I."/>
            <person name="Boyd A."/>
            <person name="Carlson A."/>
            <person name="Copeland A."/>
            <person name="Coutinho P.M."/>
            <person name="de Vries R.P."/>
            <person name="Ferreira P."/>
            <person name="Findley K."/>
            <person name="Foster B."/>
            <person name="Gaskell J."/>
            <person name="Glotzer D."/>
            <person name="Gorecki P."/>
            <person name="Heitman J."/>
            <person name="Hesse C."/>
            <person name="Hori C."/>
            <person name="Igarashi K."/>
            <person name="Jurgens J.A."/>
            <person name="Kallen N."/>
            <person name="Kersten P."/>
            <person name="Kohler A."/>
            <person name="Kuees U."/>
            <person name="Kumar T.K.A."/>
            <person name="Kuo A."/>
            <person name="LaButti K."/>
            <person name="Larrondo L.F."/>
            <person name="Lindquist E."/>
            <person name="Ling A."/>
            <person name="Lombard V."/>
            <person name="Lucas S."/>
            <person name="Lundell T."/>
            <person name="Martin R."/>
            <person name="McLaughlin D.J."/>
            <person name="Morgenstern I."/>
            <person name="Morin E."/>
            <person name="Murat C."/>
            <person name="Nagy L.G."/>
            <person name="Nolan M."/>
            <person name="Ohm R.A."/>
            <person name="Patyshakuliyeva A."/>
            <person name="Rokas A."/>
            <person name="Ruiz-Duenas F.J."/>
            <person name="Sabat G."/>
            <person name="Salamov A."/>
            <person name="Samejima M."/>
            <person name="Schmutz J."/>
            <person name="Slot J.C."/>
            <person name="St John F."/>
            <person name="Stenlid J."/>
            <person name="Sun H."/>
            <person name="Sun S."/>
            <person name="Syed K."/>
            <person name="Tsang A."/>
            <person name="Wiebenga A."/>
            <person name="Young D."/>
            <person name="Pisabarro A."/>
            <person name="Eastwood D.C."/>
            <person name="Martin F."/>
            <person name="Cullen D."/>
            <person name="Grigoriev I.V."/>
            <person name="Hibbett D.S."/>
        </authorList>
    </citation>
    <scope>NUCLEOTIDE SEQUENCE [LARGE SCALE GENOMIC DNA]</scope>
    <source>
        <strain evidence="2 3">ATCC 11539</strain>
    </source>
</reference>
<name>S7PV45_GLOTA</name>
<dbReference type="GeneID" id="19307695"/>
<dbReference type="PANTHER" id="PTHR22893:SF91">
    <property type="entry name" value="NADPH DEHYDROGENASE 2-RELATED"/>
    <property type="match status" value="1"/>
</dbReference>
<evidence type="ECO:0000259" key="1">
    <source>
        <dbReference type="Pfam" id="PF00724"/>
    </source>
</evidence>
<dbReference type="Proteomes" id="UP000030669">
    <property type="component" value="Unassembled WGS sequence"/>
</dbReference>
<dbReference type="CDD" id="cd02933">
    <property type="entry name" value="OYE_like_FMN"/>
    <property type="match status" value="1"/>
</dbReference>
<dbReference type="RefSeq" id="XP_007870267.1">
    <property type="nucleotide sequence ID" value="XM_007872076.1"/>
</dbReference>
<dbReference type="GO" id="GO:0003959">
    <property type="term" value="F:NADPH dehydrogenase activity"/>
    <property type="evidence" value="ECO:0007669"/>
    <property type="project" value="TreeGrafter"/>
</dbReference>
<dbReference type="eggNOG" id="KOG0134">
    <property type="taxonomic scope" value="Eukaryota"/>
</dbReference>
<dbReference type="EMBL" id="KB469311">
    <property type="protein sequence ID" value="EPQ51277.1"/>
    <property type="molecule type" value="Genomic_DNA"/>
</dbReference>
<dbReference type="InterPro" id="IPR013785">
    <property type="entry name" value="Aldolase_TIM"/>
</dbReference>
<proteinExistence type="predicted"/>
<dbReference type="Gene3D" id="3.20.20.70">
    <property type="entry name" value="Aldolase class I"/>
    <property type="match status" value="1"/>
</dbReference>
<keyword evidence="3" id="KW-1185">Reference proteome</keyword>
<dbReference type="PANTHER" id="PTHR22893">
    <property type="entry name" value="NADH OXIDOREDUCTASE-RELATED"/>
    <property type="match status" value="1"/>
</dbReference>
<dbReference type="InterPro" id="IPR045247">
    <property type="entry name" value="Oye-like"/>
</dbReference>
<dbReference type="FunFam" id="3.20.20.70:FF:000138">
    <property type="entry name" value="NADPH dehydrogenase 1"/>
    <property type="match status" value="1"/>
</dbReference>
<sequence length="370" mass="41505">MSLPKLFQPKQVGEITVQHRIVLAPLTRNRANKEHVHGDLAVEYYSQRASMPGTLLITEATYIARKAGGYPHVPGIWSEEQIAAWKRVVEAVHARGSYIFLQLWALGRQAFPAVLESEGLPPSSYVSSSDVLLLEVSSTPPRPLTTAEVKEYVQLYATAAKNAVHGAGFDGVEVHCANGYLPDQFLQDICNKRTDEYGGSVENRCRFPLEIVQAVTEAVGVRKTGVRISPWGTFGGMRMADPRPTFTHFVTQLRARFPELAYLHMIEPRTTGNIDVSDVPEGDSNDFVRDIWAPRVIISAGGYTRQMAIEAAEKYDYLTAWGRYFISNPDLPYRLLKNIPLTPYSRDMFYIDESPRGYIDYPFASEPQTQ</sequence>
<feature type="domain" description="NADH:flavin oxidoreductase/NADH oxidase N-terminal" evidence="1">
    <location>
        <begin position="5"/>
        <end position="341"/>
    </location>
</feature>
<evidence type="ECO:0000313" key="2">
    <source>
        <dbReference type="EMBL" id="EPQ51277.1"/>
    </source>
</evidence>
<dbReference type="SUPFAM" id="SSF51395">
    <property type="entry name" value="FMN-linked oxidoreductases"/>
    <property type="match status" value="1"/>
</dbReference>